<evidence type="ECO:0000313" key="1">
    <source>
        <dbReference type="EMBL" id="CAB4731239.1"/>
    </source>
</evidence>
<gene>
    <name evidence="1" type="ORF">UFOPK2658_01701</name>
</gene>
<sequence length="71" mass="8126">MILVLFSSVLPNQTTPEPQRSILRADLELLDTGLSPHYDVSHTDPNFLIEKFVQCPHYLVRNPYFEPAEGD</sequence>
<protein>
    <submittedName>
        <fullName evidence="1">Unannotated protein</fullName>
    </submittedName>
</protein>
<dbReference type="AlphaFoldDB" id="A0A6J6S9W8"/>
<accession>A0A6J6S9W8</accession>
<reference evidence="1" key="1">
    <citation type="submission" date="2020-05" db="EMBL/GenBank/DDBJ databases">
        <authorList>
            <person name="Chiriac C."/>
            <person name="Salcher M."/>
            <person name="Ghai R."/>
            <person name="Kavagutti S V."/>
        </authorList>
    </citation>
    <scope>NUCLEOTIDE SEQUENCE</scope>
</reference>
<proteinExistence type="predicted"/>
<name>A0A6J6S9W8_9ZZZZ</name>
<organism evidence="1">
    <name type="scientific">freshwater metagenome</name>
    <dbReference type="NCBI Taxonomy" id="449393"/>
    <lineage>
        <taxon>unclassified sequences</taxon>
        <taxon>metagenomes</taxon>
        <taxon>ecological metagenomes</taxon>
    </lineage>
</organism>
<dbReference type="EMBL" id="CAEZYH010000110">
    <property type="protein sequence ID" value="CAB4731239.1"/>
    <property type="molecule type" value="Genomic_DNA"/>
</dbReference>